<dbReference type="InterPro" id="IPR020019">
    <property type="entry name" value="AcTrfase_PglD-like"/>
</dbReference>
<dbReference type="InterPro" id="IPR011004">
    <property type="entry name" value="Trimer_LpxA-like_sf"/>
</dbReference>
<keyword evidence="3" id="KW-1185">Reference proteome</keyword>
<dbReference type="InterPro" id="IPR050179">
    <property type="entry name" value="Trans_hexapeptide_repeat"/>
</dbReference>
<dbReference type="Proteomes" id="UP000766609">
    <property type="component" value="Unassembled WGS sequence"/>
</dbReference>
<dbReference type="RefSeq" id="WP_222583026.1">
    <property type="nucleotide sequence ID" value="NZ_JAHVHP010000001.1"/>
</dbReference>
<dbReference type="SUPFAM" id="SSF51161">
    <property type="entry name" value="Trimeric LpxA-like enzymes"/>
    <property type="match status" value="1"/>
</dbReference>
<dbReference type="CDD" id="cd03360">
    <property type="entry name" value="LbH_AT_putative"/>
    <property type="match status" value="1"/>
</dbReference>
<dbReference type="EMBL" id="JAHVHP010000001">
    <property type="protein sequence ID" value="MBY5949921.1"/>
    <property type="molecule type" value="Genomic_DNA"/>
</dbReference>
<proteinExistence type="inferred from homology"/>
<name>A0ABS7N0S0_9BACT</name>
<evidence type="ECO:0000256" key="1">
    <source>
        <dbReference type="ARBA" id="ARBA00007274"/>
    </source>
</evidence>
<evidence type="ECO:0000313" key="3">
    <source>
        <dbReference type="Proteomes" id="UP000766609"/>
    </source>
</evidence>
<comment type="caution">
    <text evidence="2">The sequence shown here is derived from an EMBL/GenBank/DDBJ whole genome shotgun (WGS) entry which is preliminary data.</text>
</comment>
<comment type="similarity">
    <text evidence="1">Belongs to the transferase hexapeptide repeat family.</text>
</comment>
<evidence type="ECO:0000313" key="2">
    <source>
        <dbReference type="EMBL" id="MBY5949921.1"/>
    </source>
</evidence>
<dbReference type="Gene3D" id="2.160.10.10">
    <property type="entry name" value="Hexapeptide repeat proteins"/>
    <property type="match status" value="1"/>
</dbReference>
<sequence length="211" mass="23006">MKFYIIGNGGFAKEVLFLCKEVFGTINDFGGFIDYKPRESKIFCMGSQFEVLDEDDFLKNNDLNCYIYLGLGDPKSICNVVEKFKNYNFPNLVHNKVVKDNSIYLGQGNIITAGCVLTVDIKIGNYNIFNLNTTVGHDTIIGDCNVFNPGSNISGSLNVGNSNLFGTNSTVLQGLKVGNNSIIGASSLVNKHVEDNSVVVGVPAKEIKKNV</sequence>
<gene>
    <name evidence="2" type="ORF">KUV23_02990</name>
</gene>
<protein>
    <submittedName>
        <fullName evidence="2">Acetyltransferase</fullName>
    </submittedName>
</protein>
<dbReference type="Gene3D" id="3.40.50.20">
    <property type="match status" value="1"/>
</dbReference>
<accession>A0ABS7N0S0</accession>
<dbReference type="PANTHER" id="PTHR43300">
    <property type="entry name" value="ACETYLTRANSFERASE"/>
    <property type="match status" value="1"/>
</dbReference>
<organism evidence="2 3">
    <name type="scientific">Algoriphagus marincola</name>
    <dbReference type="NCBI Taxonomy" id="264027"/>
    <lineage>
        <taxon>Bacteria</taxon>
        <taxon>Pseudomonadati</taxon>
        <taxon>Bacteroidota</taxon>
        <taxon>Cytophagia</taxon>
        <taxon>Cytophagales</taxon>
        <taxon>Cyclobacteriaceae</taxon>
        <taxon>Algoriphagus</taxon>
    </lineage>
</organism>
<reference evidence="2 3" key="1">
    <citation type="submission" date="2021-06" db="EMBL/GenBank/DDBJ databases">
        <title>44 bacteria genomes isolated from Dapeng, Shenzhen.</title>
        <authorList>
            <person name="Zheng W."/>
            <person name="Yu S."/>
            <person name="Huang Y."/>
        </authorList>
    </citation>
    <scope>NUCLEOTIDE SEQUENCE [LARGE SCALE GENOMIC DNA]</scope>
    <source>
        <strain evidence="2 3">DP5N14-6</strain>
    </source>
</reference>
<dbReference type="PANTHER" id="PTHR43300:SF7">
    <property type="entry name" value="UDP-N-ACETYLBACILLOSAMINE N-ACETYLTRANSFERASE"/>
    <property type="match status" value="1"/>
</dbReference>